<dbReference type="InterPro" id="IPR002734">
    <property type="entry name" value="RibDG_C"/>
</dbReference>
<name>A0A1H8PJU0_9SPHI</name>
<dbReference type="OrthoDB" id="195113at2"/>
<accession>A0A1H8PJU0</accession>
<dbReference type="GO" id="GO:0008703">
    <property type="term" value="F:5-amino-6-(5-phosphoribosylamino)uracil reductase activity"/>
    <property type="evidence" value="ECO:0007669"/>
    <property type="project" value="InterPro"/>
</dbReference>
<evidence type="ECO:0000313" key="3">
    <source>
        <dbReference type="Proteomes" id="UP000198942"/>
    </source>
</evidence>
<dbReference type="AlphaFoldDB" id="A0A1H8PJU0"/>
<dbReference type="PANTHER" id="PTHR38011">
    <property type="entry name" value="DIHYDROFOLATE REDUCTASE FAMILY PROTEIN (AFU_ORTHOLOGUE AFUA_8G06820)"/>
    <property type="match status" value="1"/>
</dbReference>
<organism evidence="2 3">
    <name type="scientific">Mucilaginibacter gossypiicola</name>
    <dbReference type="NCBI Taxonomy" id="551995"/>
    <lineage>
        <taxon>Bacteria</taxon>
        <taxon>Pseudomonadati</taxon>
        <taxon>Bacteroidota</taxon>
        <taxon>Sphingobacteriia</taxon>
        <taxon>Sphingobacteriales</taxon>
        <taxon>Sphingobacteriaceae</taxon>
        <taxon>Mucilaginibacter</taxon>
    </lineage>
</organism>
<keyword evidence="3" id="KW-1185">Reference proteome</keyword>
<reference evidence="3" key="1">
    <citation type="submission" date="2016-10" db="EMBL/GenBank/DDBJ databases">
        <authorList>
            <person name="Varghese N."/>
            <person name="Submissions S."/>
        </authorList>
    </citation>
    <scope>NUCLEOTIDE SEQUENCE [LARGE SCALE GENOMIC DNA]</scope>
    <source>
        <strain evidence="3">Gh-48</strain>
    </source>
</reference>
<feature type="domain" description="Bacterial bifunctional deaminase-reductase C-terminal" evidence="1">
    <location>
        <begin position="2"/>
        <end position="164"/>
    </location>
</feature>
<sequence>MRKIILNLAVSLDGFIEGPNGEYDWCLADQDYGMTEFLNSSDAIFIGRKSYDLLMSTDPEMFGALKMYVFSDTLQASPNPNTEIIKSADFKSRVEIIRNQPGSNIWLFGGASLLSAFIDEGFITELLLSVHPIILGSGKPLFTGSKDRIELILLGSEQFSSGLVQLKYTIKPKFDLGMLEGM</sequence>
<proteinExistence type="predicted"/>
<dbReference type="RefSeq" id="WP_091214971.1">
    <property type="nucleotide sequence ID" value="NZ_FOCL01000008.1"/>
</dbReference>
<protein>
    <submittedName>
        <fullName evidence="2">Dihydrofolate reductase</fullName>
    </submittedName>
</protein>
<dbReference type="GO" id="GO:0009231">
    <property type="term" value="P:riboflavin biosynthetic process"/>
    <property type="evidence" value="ECO:0007669"/>
    <property type="project" value="InterPro"/>
</dbReference>
<dbReference type="Gene3D" id="3.40.430.10">
    <property type="entry name" value="Dihydrofolate Reductase, subunit A"/>
    <property type="match status" value="1"/>
</dbReference>
<gene>
    <name evidence="2" type="ORF">SAMN05192574_10835</name>
</gene>
<dbReference type="SUPFAM" id="SSF53597">
    <property type="entry name" value="Dihydrofolate reductase-like"/>
    <property type="match status" value="1"/>
</dbReference>
<dbReference type="STRING" id="551995.SAMN05192574_10835"/>
<dbReference type="EMBL" id="FOCL01000008">
    <property type="protein sequence ID" value="SEO42041.1"/>
    <property type="molecule type" value="Genomic_DNA"/>
</dbReference>
<evidence type="ECO:0000313" key="2">
    <source>
        <dbReference type="EMBL" id="SEO42041.1"/>
    </source>
</evidence>
<dbReference type="InterPro" id="IPR024072">
    <property type="entry name" value="DHFR-like_dom_sf"/>
</dbReference>
<dbReference type="PANTHER" id="PTHR38011:SF11">
    <property type="entry name" value="2,5-DIAMINO-6-RIBOSYLAMINO-4(3H)-PYRIMIDINONE 5'-PHOSPHATE REDUCTASE"/>
    <property type="match status" value="1"/>
</dbReference>
<dbReference type="Pfam" id="PF01872">
    <property type="entry name" value="RibD_C"/>
    <property type="match status" value="1"/>
</dbReference>
<evidence type="ECO:0000259" key="1">
    <source>
        <dbReference type="Pfam" id="PF01872"/>
    </source>
</evidence>
<dbReference type="InterPro" id="IPR050765">
    <property type="entry name" value="Riboflavin_Biosynth_HTPR"/>
</dbReference>
<dbReference type="Proteomes" id="UP000198942">
    <property type="component" value="Unassembled WGS sequence"/>
</dbReference>